<name>A0AAD6U044_9AGAR</name>
<dbReference type="PANTHER" id="PTHR31465">
    <property type="entry name" value="PROTEIN RTA1-RELATED"/>
    <property type="match status" value="1"/>
</dbReference>
<evidence type="ECO:0000313" key="6">
    <source>
        <dbReference type="EMBL" id="KAJ7082390.1"/>
    </source>
</evidence>
<dbReference type="GO" id="GO:0005886">
    <property type="term" value="C:plasma membrane"/>
    <property type="evidence" value="ECO:0007669"/>
    <property type="project" value="TreeGrafter"/>
</dbReference>
<feature type="transmembrane region" description="Helical" evidence="5">
    <location>
        <begin position="97"/>
        <end position="119"/>
    </location>
</feature>
<evidence type="ECO:0000256" key="1">
    <source>
        <dbReference type="ARBA" id="ARBA00004141"/>
    </source>
</evidence>
<protein>
    <submittedName>
        <fullName evidence="6">RTA1-like protein</fullName>
    </submittedName>
</protein>
<dbReference type="PANTHER" id="PTHR31465:SF9">
    <property type="entry name" value="SPHINGOID LONG-CHAIN BASE TRANSPORTER RSB1"/>
    <property type="match status" value="1"/>
</dbReference>
<keyword evidence="7" id="KW-1185">Reference proteome</keyword>
<dbReference type="AlphaFoldDB" id="A0AAD6U044"/>
<dbReference type="InterPro" id="IPR007568">
    <property type="entry name" value="RTA1"/>
</dbReference>
<proteinExistence type="predicted"/>
<dbReference type="Proteomes" id="UP001222325">
    <property type="component" value="Unassembled WGS sequence"/>
</dbReference>
<feature type="transmembrane region" description="Helical" evidence="5">
    <location>
        <begin position="180"/>
        <end position="202"/>
    </location>
</feature>
<feature type="transmembrane region" description="Helical" evidence="5">
    <location>
        <begin position="140"/>
        <end position="160"/>
    </location>
</feature>
<reference evidence="6" key="1">
    <citation type="submission" date="2023-03" db="EMBL/GenBank/DDBJ databases">
        <title>Massive genome expansion in bonnet fungi (Mycena s.s.) driven by repeated elements and novel gene families across ecological guilds.</title>
        <authorList>
            <consortium name="Lawrence Berkeley National Laboratory"/>
            <person name="Harder C.B."/>
            <person name="Miyauchi S."/>
            <person name="Viragh M."/>
            <person name="Kuo A."/>
            <person name="Thoen E."/>
            <person name="Andreopoulos B."/>
            <person name="Lu D."/>
            <person name="Skrede I."/>
            <person name="Drula E."/>
            <person name="Henrissat B."/>
            <person name="Morin E."/>
            <person name="Kohler A."/>
            <person name="Barry K."/>
            <person name="LaButti K."/>
            <person name="Morin E."/>
            <person name="Salamov A."/>
            <person name="Lipzen A."/>
            <person name="Mereny Z."/>
            <person name="Hegedus B."/>
            <person name="Baldrian P."/>
            <person name="Stursova M."/>
            <person name="Weitz H."/>
            <person name="Taylor A."/>
            <person name="Grigoriev I.V."/>
            <person name="Nagy L.G."/>
            <person name="Martin F."/>
            <person name="Kauserud H."/>
        </authorList>
    </citation>
    <scope>NUCLEOTIDE SEQUENCE</scope>
    <source>
        <strain evidence="6">CBHHK173m</strain>
    </source>
</reference>
<accession>A0AAD6U044</accession>
<organism evidence="6 7">
    <name type="scientific">Mycena belliarum</name>
    <dbReference type="NCBI Taxonomy" id="1033014"/>
    <lineage>
        <taxon>Eukaryota</taxon>
        <taxon>Fungi</taxon>
        <taxon>Dikarya</taxon>
        <taxon>Basidiomycota</taxon>
        <taxon>Agaricomycotina</taxon>
        <taxon>Agaricomycetes</taxon>
        <taxon>Agaricomycetidae</taxon>
        <taxon>Agaricales</taxon>
        <taxon>Marasmiineae</taxon>
        <taxon>Mycenaceae</taxon>
        <taxon>Mycena</taxon>
    </lineage>
</organism>
<dbReference type="EMBL" id="JARJCN010000045">
    <property type="protein sequence ID" value="KAJ7082390.1"/>
    <property type="molecule type" value="Genomic_DNA"/>
</dbReference>
<dbReference type="Pfam" id="PF04479">
    <property type="entry name" value="RTA1"/>
    <property type="match status" value="1"/>
</dbReference>
<feature type="transmembrane region" description="Helical" evidence="5">
    <location>
        <begin position="38"/>
        <end position="56"/>
    </location>
</feature>
<comment type="caution">
    <text evidence="6">The sequence shown here is derived from an EMBL/GenBank/DDBJ whole genome shotgun (WGS) entry which is preliminary data.</text>
</comment>
<evidence type="ECO:0000313" key="7">
    <source>
        <dbReference type="Proteomes" id="UP001222325"/>
    </source>
</evidence>
<comment type="subcellular location">
    <subcellularLocation>
        <location evidence="1">Membrane</location>
        <topology evidence="1">Multi-pass membrane protein</topology>
    </subcellularLocation>
</comment>
<evidence type="ECO:0000256" key="4">
    <source>
        <dbReference type="ARBA" id="ARBA00023136"/>
    </source>
</evidence>
<keyword evidence="3 5" id="KW-1133">Transmembrane helix</keyword>
<sequence>MSVFTVALRQLNATANTTAAEAQTIADNAKYGYVPSESIAILFLVLYGISTLLHIGQATFYRMWWLFPTAVLCGIGELLGWGGRLWSSSSPTVRTPFIIQISTTIIAPTPLLAATFIIFSRVVQQLGSSYSWLTPKWYTILFLPGDVIALVVQGIGGGMASTADDLAGAETGSKVMLGGIGFQFAVIIIFSILSGDFIRRYLCDQPVRGRVGSRGPLTPALKLMLAALVFSTTTLFIRSVYRIIELQDGWNGRIIHTELYFNVLDGGMVVLAIFTLNFAHPGLLLRPASTPALEKNATLQSEETGQMNVYLY</sequence>
<keyword evidence="4 5" id="KW-0472">Membrane</keyword>
<feature type="transmembrane region" description="Helical" evidence="5">
    <location>
        <begin position="63"/>
        <end position="82"/>
    </location>
</feature>
<gene>
    <name evidence="6" type="ORF">B0H15DRAFT_1024515</name>
</gene>
<keyword evidence="2 5" id="KW-0812">Transmembrane</keyword>
<evidence type="ECO:0000256" key="3">
    <source>
        <dbReference type="ARBA" id="ARBA00022989"/>
    </source>
</evidence>
<dbReference type="GO" id="GO:0000324">
    <property type="term" value="C:fungal-type vacuole"/>
    <property type="evidence" value="ECO:0007669"/>
    <property type="project" value="TreeGrafter"/>
</dbReference>
<evidence type="ECO:0000256" key="2">
    <source>
        <dbReference type="ARBA" id="ARBA00022692"/>
    </source>
</evidence>
<feature type="transmembrane region" description="Helical" evidence="5">
    <location>
        <begin position="259"/>
        <end position="279"/>
    </location>
</feature>
<evidence type="ECO:0000256" key="5">
    <source>
        <dbReference type="SAM" id="Phobius"/>
    </source>
</evidence>